<dbReference type="GO" id="GO:0043565">
    <property type="term" value="F:sequence-specific DNA binding"/>
    <property type="evidence" value="ECO:0007669"/>
    <property type="project" value="InterPro"/>
</dbReference>
<proteinExistence type="predicted"/>
<dbReference type="SUPFAM" id="SSF48295">
    <property type="entry name" value="TrpR-like"/>
    <property type="match status" value="1"/>
</dbReference>
<dbReference type="InterPro" id="IPR002514">
    <property type="entry name" value="Transposase_8"/>
</dbReference>
<protein>
    <submittedName>
        <fullName evidence="1">Putative transposase</fullName>
    </submittedName>
</protein>
<keyword evidence="2" id="KW-1185">Reference proteome</keyword>
<reference evidence="1 2" key="1">
    <citation type="journal article" date="2014" name="Antonie Van Leeuwenhoek">
        <title>Hyphomonas beringensis sp. nov. and Hyphomonas chukchiensis sp. nov., isolated from surface seawater of the Bering Sea and Chukchi Sea.</title>
        <authorList>
            <person name="Li C."/>
            <person name="Lai Q."/>
            <person name="Li G."/>
            <person name="Dong C."/>
            <person name="Wang J."/>
            <person name="Liao Y."/>
            <person name="Shao Z."/>
        </authorList>
    </citation>
    <scope>NUCLEOTIDE SEQUENCE [LARGE SCALE GENOMIC DNA]</scope>
    <source>
        <strain evidence="1 2">PS728</strain>
    </source>
</reference>
<dbReference type="Pfam" id="PF01527">
    <property type="entry name" value="HTH_Tnp_1"/>
    <property type="match status" value="1"/>
</dbReference>
<dbReference type="InterPro" id="IPR010921">
    <property type="entry name" value="Trp_repressor/repl_initiator"/>
</dbReference>
<dbReference type="Proteomes" id="UP000027100">
    <property type="component" value="Unassembled WGS sequence"/>
</dbReference>
<dbReference type="NCBIfam" id="NF047595">
    <property type="entry name" value="IS66_ISRel24_TnpA"/>
    <property type="match status" value="1"/>
</dbReference>
<evidence type="ECO:0000313" key="2">
    <source>
        <dbReference type="Proteomes" id="UP000027100"/>
    </source>
</evidence>
<sequence length="116" mass="13070">RRFWDEAKKIQIVAQTRVPGVSVSQVARRYDLNANLIFRWLRDPRYAVAQERTGDFLPVTITADLDLPPPLKPSRLPVPPPAEVRVEITTPSGCKVRVEGGLDVRGICELVRGLER</sequence>
<dbReference type="OrthoDB" id="9800877at2"/>
<feature type="non-terminal residue" evidence="1">
    <location>
        <position position="1"/>
    </location>
</feature>
<dbReference type="GO" id="GO:0006313">
    <property type="term" value="P:DNA transposition"/>
    <property type="evidence" value="ECO:0007669"/>
    <property type="project" value="InterPro"/>
</dbReference>
<dbReference type="PATRIC" id="fig|1280954.3.peg.3858"/>
<comment type="caution">
    <text evidence="1">The sequence shown here is derived from an EMBL/GenBank/DDBJ whole genome shotgun (WGS) entry which is preliminary data.</text>
</comment>
<gene>
    <name evidence="1" type="ORF">HPO_19237</name>
</gene>
<dbReference type="GO" id="GO:0004803">
    <property type="term" value="F:transposase activity"/>
    <property type="evidence" value="ECO:0007669"/>
    <property type="project" value="InterPro"/>
</dbReference>
<dbReference type="STRING" id="1280954.HPO_19237"/>
<dbReference type="eggNOG" id="COG2963">
    <property type="taxonomic scope" value="Bacteria"/>
</dbReference>
<dbReference type="AlphaFoldDB" id="A0A062VDL2"/>
<accession>A0A062VDL2</accession>
<organism evidence="1 2">
    <name type="scientific">Hyphomonas polymorpha PS728</name>
    <dbReference type="NCBI Taxonomy" id="1280954"/>
    <lineage>
        <taxon>Bacteria</taxon>
        <taxon>Pseudomonadati</taxon>
        <taxon>Pseudomonadota</taxon>
        <taxon>Alphaproteobacteria</taxon>
        <taxon>Hyphomonadales</taxon>
        <taxon>Hyphomonadaceae</taxon>
        <taxon>Hyphomonas</taxon>
    </lineage>
</organism>
<dbReference type="EMBL" id="ARYM01000050">
    <property type="protein sequence ID" value="KCZ96012.1"/>
    <property type="molecule type" value="Genomic_DNA"/>
</dbReference>
<evidence type="ECO:0000313" key="1">
    <source>
        <dbReference type="EMBL" id="KCZ96012.1"/>
    </source>
</evidence>
<name>A0A062VDL2_9PROT</name>
<dbReference type="RefSeq" id="WP_035602808.1">
    <property type="nucleotide sequence ID" value="NZ_ARYM01000050.1"/>
</dbReference>